<organism evidence="1 2">
    <name type="scientific">Golovinomyces cichoracearum</name>
    <dbReference type="NCBI Taxonomy" id="62708"/>
    <lineage>
        <taxon>Eukaryota</taxon>
        <taxon>Fungi</taxon>
        <taxon>Dikarya</taxon>
        <taxon>Ascomycota</taxon>
        <taxon>Pezizomycotina</taxon>
        <taxon>Leotiomycetes</taxon>
        <taxon>Erysiphales</taxon>
        <taxon>Erysiphaceae</taxon>
        <taxon>Golovinomyces</taxon>
    </lineage>
</organism>
<dbReference type="AlphaFoldDB" id="A0A420GQC0"/>
<dbReference type="Proteomes" id="UP000283383">
    <property type="component" value="Unassembled WGS sequence"/>
</dbReference>
<evidence type="ECO:0000313" key="1">
    <source>
        <dbReference type="EMBL" id="RKF47377.1"/>
    </source>
</evidence>
<dbReference type="GO" id="GO:0006888">
    <property type="term" value="P:endoplasmic reticulum to Golgi vesicle-mediated transport"/>
    <property type="evidence" value="ECO:0007669"/>
    <property type="project" value="InterPro"/>
</dbReference>
<dbReference type="InterPro" id="IPR006722">
    <property type="entry name" value="Sedlin"/>
</dbReference>
<name>A0A420GQC0_9PEZI</name>
<dbReference type="Pfam" id="PF04628">
    <property type="entry name" value="Sedlin_N"/>
    <property type="match status" value="1"/>
</dbReference>
<gene>
    <name evidence="1" type="ORF">GcM3_224012</name>
</gene>
<accession>A0A420GQC0</accession>
<dbReference type="EMBL" id="MCBQ01022436">
    <property type="protein sequence ID" value="RKF47377.1"/>
    <property type="molecule type" value="Genomic_DNA"/>
</dbReference>
<dbReference type="SUPFAM" id="SSF64356">
    <property type="entry name" value="SNARE-like"/>
    <property type="match status" value="1"/>
</dbReference>
<dbReference type="Gene3D" id="3.30.450.70">
    <property type="match status" value="1"/>
</dbReference>
<comment type="caution">
    <text evidence="1">The sequence shown here is derived from an EMBL/GenBank/DDBJ whole genome shotgun (WGS) entry which is preliminary data.</text>
</comment>
<evidence type="ECO:0000313" key="2">
    <source>
        <dbReference type="Proteomes" id="UP000283383"/>
    </source>
</evidence>
<reference evidence="1 2" key="1">
    <citation type="journal article" date="2018" name="BMC Genomics">
        <title>Comparative genome analyses reveal sequence features reflecting distinct modes of host-adaptation between dicot and monocot powdery mildew.</title>
        <authorList>
            <person name="Wu Y."/>
            <person name="Ma X."/>
            <person name="Pan Z."/>
            <person name="Kale S.D."/>
            <person name="Song Y."/>
            <person name="King H."/>
            <person name="Zhang Q."/>
            <person name="Presley C."/>
            <person name="Deng X."/>
            <person name="Wei C.I."/>
            <person name="Xiao S."/>
        </authorList>
    </citation>
    <scope>NUCLEOTIDE SEQUENCE [LARGE SCALE GENOMIC DNA]</scope>
    <source>
        <strain evidence="1">UMSG3</strain>
    </source>
</reference>
<sequence length="196" mass="21474">MMTAIPSIACLAVIGKNNNPLHISQFPTKSRETPFLTALQTSLMLSATLDIFEARATANQSTGVDLVGDFGLLHAMDERLAAYGFETNTGVRFVALVDLRGRFISTDTLTTAAAAATSLGSIGLRDGELKVVFKAMQNAYIRLLQNPFYEPDEYLVVEGNKGGRRITSPLFVEEMRKIGESWVPDGMRSIKEKIIK</sequence>
<dbReference type="PANTHER" id="PTHR12403">
    <property type="entry name" value="TRAFFICKING PROTEIN PARTICLE COMPLEX SUBUNIT 2"/>
    <property type="match status" value="1"/>
</dbReference>
<protein>
    <submittedName>
        <fullName evidence="1">Trafficking protein particle complex subunit 2-like protein</fullName>
    </submittedName>
</protein>
<dbReference type="STRING" id="62708.A0A420GQC0"/>
<dbReference type="GO" id="GO:0005737">
    <property type="term" value="C:cytoplasm"/>
    <property type="evidence" value="ECO:0007669"/>
    <property type="project" value="GOC"/>
</dbReference>
<keyword evidence="2" id="KW-1185">Reference proteome</keyword>
<dbReference type="InterPro" id="IPR011012">
    <property type="entry name" value="Longin-like_dom_sf"/>
</dbReference>
<proteinExistence type="predicted"/>